<feature type="transmembrane region" description="Helical" evidence="12">
    <location>
        <begin position="136"/>
        <end position="154"/>
    </location>
</feature>
<evidence type="ECO:0000256" key="12">
    <source>
        <dbReference type="RuleBase" id="RU363075"/>
    </source>
</evidence>
<evidence type="ECO:0000256" key="2">
    <source>
        <dbReference type="ARBA" id="ARBA00004922"/>
    </source>
</evidence>
<reference evidence="14 15" key="1">
    <citation type="submission" date="2019-03" db="EMBL/GenBank/DDBJ databases">
        <title>Sequencing 23 genomes of Wallemia ichthyophaga.</title>
        <authorList>
            <person name="Gostincar C."/>
        </authorList>
    </citation>
    <scope>NUCLEOTIDE SEQUENCE [LARGE SCALE GENOMIC DNA]</scope>
    <source>
        <strain evidence="14 15">EXF-5753</strain>
    </source>
</reference>
<gene>
    <name evidence="14" type="ORF">E3P99_01267</name>
</gene>
<keyword evidence="7 12" id="KW-0256">Endoplasmic reticulum</keyword>
<accession>A0A4V4LTN5</accession>
<feature type="transmembrane region" description="Helical" evidence="12">
    <location>
        <begin position="304"/>
        <end position="327"/>
    </location>
</feature>
<evidence type="ECO:0000256" key="3">
    <source>
        <dbReference type="ARBA" id="ARBA00007063"/>
    </source>
</evidence>
<name>A0A4V4LTN5_9BASI</name>
<dbReference type="OrthoDB" id="19039at2759"/>
<feature type="transmembrane region" description="Helical" evidence="12">
    <location>
        <begin position="365"/>
        <end position="387"/>
    </location>
</feature>
<protein>
    <recommendedName>
        <fullName evidence="12">Mannosyltransferase</fullName>
        <ecNumber evidence="12">2.4.1.-</ecNumber>
    </recommendedName>
</protein>
<evidence type="ECO:0000256" key="11">
    <source>
        <dbReference type="ARBA" id="ARBA00048899"/>
    </source>
</evidence>
<dbReference type="GO" id="GO:0052917">
    <property type="term" value="F:dol-P-Man:Man(7)GlcNAc(2)-PP-Dol alpha-1,6-mannosyltransferase activity"/>
    <property type="evidence" value="ECO:0007669"/>
    <property type="project" value="UniProtKB-EC"/>
</dbReference>
<evidence type="ECO:0000256" key="4">
    <source>
        <dbReference type="ARBA" id="ARBA00022676"/>
    </source>
</evidence>
<feature type="transmembrane region" description="Helical" evidence="12">
    <location>
        <begin position="259"/>
        <end position="283"/>
    </location>
</feature>
<evidence type="ECO:0000256" key="1">
    <source>
        <dbReference type="ARBA" id="ARBA00004477"/>
    </source>
</evidence>
<keyword evidence="5" id="KW-0808">Transferase</keyword>
<keyword evidence="4 12" id="KW-0328">Glycosyltransferase</keyword>
<evidence type="ECO:0000256" key="6">
    <source>
        <dbReference type="ARBA" id="ARBA00022692"/>
    </source>
</evidence>
<evidence type="ECO:0000256" key="13">
    <source>
        <dbReference type="SAM" id="SignalP"/>
    </source>
</evidence>
<dbReference type="EC" id="2.4.1.-" evidence="12"/>
<evidence type="ECO:0000313" key="14">
    <source>
        <dbReference type="EMBL" id="TIA91073.1"/>
    </source>
</evidence>
<feature type="chain" id="PRO_5020819499" description="Mannosyltransferase" evidence="13">
    <location>
        <begin position="26"/>
        <end position="509"/>
    </location>
</feature>
<feature type="transmembrane region" description="Helical" evidence="12">
    <location>
        <begin position="202"/>
        <end position="221"/>
    </location>
</feature>
<comment type="catalytic activity">
    <reaction evidence="11">
        <text>an alpha-D-Man-(1-&gt;2)-alpha-D-Man-(1-&gt;2)-alpha-D-Man-(1-&gt;3)-[alpha-D-Man-(1-&gt;2)-alpha-D-Man-(1-&gt;3)-alpha-D-Man-(1-&gt;6)]-beta-D-Man-(1-&gt;4)-beta-D-GlcNAc-(1-&gt;4)-alpha-D-GlcNAc-diphospho-di-trans,poly-cis-dolichol + a di-trans,poly-cis-dolichyl beta-D-mannosyl phosphate = an alpha-D-Man-(1-&gt;2)-alpha-D-Man-(1-&gt;2)-alpha-D-Man-(1-&gt;3)-[alpha-D-Man-(1-&gt;2)-alpha-D-Man-(1-&gt;3)-[alpha-D-Man-(1-&gt;6)]-alpha-D-Man-(1-&gt;6)]-beta-D-Man-(1-&gt;4)-beta-D-GlcNAc-(1-&gt;4)-alpha-D-GlcNAc-diphospho-di-trans,poly-cis-dolichol + a di-trans,poly-cis-dolichyl phosphate + H(+)</text>
        <dbReference type="Rhea" id="RHEA:29535"/>
        <dbReference type="Rhea" id="RHEA-COMP:19498"/>
        <dbReference type="Rhea" id="RHEA-COMP:19501"/>
        <dbReference type="Rhea" id="RHEA-COMP:19518"/>
        <dbReference type="Rhea" id="RHEA-COMP:19519"/>
        <dbReference type="ChEBI" id="CHEBI:15378"/>
        <dbReference type="ChEBI" id="CHEBI:57683"/>
        <dbReference type="ChEBI" id="CHEBI:58211"/>
        <dbReference type="ChEBI" id="CHEBI:132517"/>
        <dbReference type="ChEBI" id="CHEBI:132519"/>
        <dbReference type="EC" id="2.4.1.260"/>
    </reaction>
    <physiologicalReaction direction="left-to-right" evidence="11">
        <dbReference type="Rhea" id="RHEA:29536"/>
    </physiologicalReaction>
</comment>
<dbReference type="Pfam" id="PF03901">
    <property type="entry name" value="Glyco_transf_22"/>
    <property type="match status" value="1"/>
</dbReference>
<evidence type="ECO:0000256" key="9">
    <source>
        <dbReference type="ARBA" id="ARBA00023136"/>
    </source>
</evidence>
<evidence type="ECO:0000256" key="5">
    <source>
        <dbReference type="ARBA" id="ARBA00022679"/>
    </source>
</evidence>
<dbReference type="InterPro" id="IPR005599">
    <property type="entry name" value="GPI_mannosylTrfase"/>
</dbReference>
<dbReference type="EMBL" id="SPNW01000014">
    <property type="protein sequence ID" value="TIA91073.1"/>
    <property type="molecule type" value="Genomic_DNA"/>
</dbReference>
<evidence type="ECO:0000256" key="8">
    <source>
        <dbReference type="ARBA" id="ARBA00022989"/>
    </source>
</evidence>
<comment type="similarity">
    <text evidence="3 12">Belongs to the glycosyltransferase 22 family.</text>
</comment>
<proteinExistence type="inferred from homology"/>
<feature type="transmembrane region" description="Helical" evidence="12">
    <location>
        <begin position="333"/>
        <end position="353"/>
    </location>
</feature>
<dbReference type="AlphaFoldDB" id="A0A4V4LTN5"/>
<dbReference type="UniPathway" id="UPA00378"/>
<keyword evidence="13" id="KW-0732">Signal</keyword>
<dbReference type="PANTHER" id="PTHR22760:SF1">
    <property type="entry name" value="DOL-P-MAN:MAN(7)GLCNAC(2)-PP-DOL ALPHA-1,6-MANNOSYLTRANSFERASE"/>
    <property type="match status" value="1"/>
</dbReference>
<evidence type="ECO:0000256" key="7">
    <source>
        <dbReference type="ARBA" id="ARBA00022824"/>
    </source>
</evidence>
<comment type="function">
    <text evidence="10">Mannosyltransferase that operates in the biosynthetic pathway of dolichol-linked oligosaccharides, the glycan precursors employed in protein asparagine (N)-glycosylation. The assembly of dolichol-linked oligosaccharides begins on the cytosolic side of the endoplasmic reticulum membrane and finishes in its lumen. The sequential addition of sugars to dolichol pyrophosphate produces dolichol-linked oligosaccharides containing fourteen sugars, including two GlcNAcs, nine mannoses and three glucoses. Once assembled, the oligosaccharide is transferred from the lipid to nascent proteins by oligosaccharyltransferases. In the lumen of the endoplasmic reticulum, adds the eighth mannose residue in an alpha-1,6 linkage onto Man(7)GlcNAc(2)-PP-dolichol to produce Man(8)GlcNAc(2)-PP-dolichol.</text>
</comment>
<evidence type="ECO:0000313" key="15">
    <source>
        <dbReference type="Proteomes" id="UP000310189"/>
    </source>
</evidence>
<dbReference type="GO" id="GO:0006487">
    <property type="term" value="P:protein N-linked glycosylation"/>
    <property type="evidence" value="ECO:0007669"/>
    <property type="project" value="TreeGrafter"/>
</dbReference>
<feature type="transmembrane region" description="Helical" evidence="12">
    <location>
        <begin position="166"/>
        <end position="190"/>
    </location>
</feature>
<keyword evidence="6 12" id="KW-0812">Transmembrane</keyword>
<dbReference type="Proteomes" id="UP000310189">
    <property type="component" value="Unassembled WGS sequence"/>
</dbReference>
<keyword evidence="9 12" id="KW-0472">Membrane</keyword>
<comment type="pathway">
    <text evidence="2">Protein modification; protein glycosylation.</text>
</comment>
<dbReference type="GO" id="GO:0005789">
    <property type="term" value="C:endoplasmic reticulum membrane"/>
    <property type="evidence" value="ECO:0007669"/>
    <property type="project" value="UniProtKB-SubCell"/>
</dbReference>
<keyword evidence="8 12" id="KW-1133">Transmembrane helix</keyword>
<feature type="transmembrane region" description="Helical" evidence="12">
    <location>
        <begin position="51"/>
        <end position="74"/>
    </location>
</feature>
<keyword evidence="15" id="KW-1185">Reference proteome</keyword>
<dbReference type="PANTHER" id="PTHR22760">
    <property type="entry name" value="GLYCOSYLTRANSFERASE"/>
    <property type="match status" value="1"/>
</dbReference>
<sequence length="509" mass="57238">MNAKLFLLLLVGVAVHVFISPYTKVEESFNLQAIHDHLIYTPKQLQRYDHILYPGVVPRTFVGSLLLSLPLSLLKVLNLDILHLQYAARLLIGGINVFTTQILFDEVAAAFQVKCDIWMTVLTLSQFHYPFWSSRTLPNCLALPLVNLSHLYYIKSSTKKNKQSKYAAVSLALITTAAVVFRIELVAMIAPMVFQLWFNRRLSLLKIALIGGGTGLAALSTTVLVDSYFWSTKLLWPELSAFLFNVYSNKSSEWGVSPWSSYFLVHLPKLLMTALPLSVVALLPKSKHLPNEMSQKFITVHAKVASFQPLSLLFPPINYIFLLSFLGHKEWRFIMYVVPLFNAVAGLGMGRLCDLWKLNTIKMKMMALIPFVAILINLSATILLTAISSNNYPGGHALSRFHQLVDRDAPSTVHLDVLTAMTGASRFGERYRNDECLAADTTTCTGWSYSKNEDYIPDEATWRISSTAGDDDWHVVDSVRGFKGVSVRDMKVDIGDVLYIQQREHAQTQ</sequence>
<comment type="subcellular location">
    <subcellularLocation>
        <location evidence="1 12">Endoplasmic reticulum membrane</location>
        <topology evidence="1 12">Multi-pass membrane protein</topology>
    </subcellularLocation>
</comment>
<evidence type="ECO:0000256" key="10">
    <source>
        <dbReference type="ARBA" id="ARBA00044721"/>
    </source>
</evidence>
<comment type="caution">
    <text evidence="14">The sequence shown here is derived from an EMBL/GenBank/DDBJ whole genome shotgun (WGS) entry which is preliminary data.</text>
</comment>
<feature type="signal peptide" evidence="13">
    <location>
        <begin position="1"/>
        <end position="25"/>
    </location>
</feature>
<organism evidence="14 15">
    <name type="scientific">Wallemia hederae</name>
    <dbReference type="NCBI Taxonomy" id="1540922"/>
    <lineage>
        <taxon>Eukaryota</taxon>
        <taxon>Fungi</taxon>
        <taxon>Dikarya</taxon>
        <taxon>Basidiomycota</taxon>
        <taxon>Wallemiomycotina</taxon>
        <taxon>Wallemiomycetes</taxon>
        <taxon>Wallemiales</taxon>
        <taxon>Wallemiaceae</taxon>
        <taxon>Wallemia</taxon>
    </lineage>
</organism>
<feature type="transmembrane region" description="Helical" evidence="12">
    <location>
        <begin position="86"/>
        <end position="104"/>
    </location>
</feature>